<reference evidence="1" key="1">
    <citation type="journal article" date="2020" name="mSystems">
        <title>Genome- and Community-Level Interaction Insights into Carbon Utilization and Element Cycling Functions of Hydrothermarchaeota in Hydrothermal Sediment.</title>
        <authorList>
            <person name="Zhou Z."/>
            <person name="Liu Y."/>
            <person name="Xu W."/>
            <person name="Pan J."/>
            <person name="Luo Z.H."/>
            <person name="Li M."/>
        </authorList>
    </citation>
    <scope>NUCLEOTIDE SEQUENCE [LARGE SCALE GENOMIC DNA]</scope>
    <source>
        <strain evidence="1">SpSt-200</strain>
    </source>
</reference>
<name>A0A7C2BFR8_9PSED</name>
<dbReference type="NCBIfam" id="TIGR03982">
    <property type="entry name" value="TIGR03982 family His-Xaa-Ser system protein"/>
    <property type="match status" value="1"/>
</dbReference>
<accession>A0A7C2BFR8</accession>
<evidence type="ECO:0000313" key="1">
    <source>
        <dbReference type="EMBL" id="HEF25397.1"/>
    </source>
</evidence>
<dbReference type="InterPro" id="IPR023814">
    <property type="entry name" value="His-Xaa-Ser_sys"/>
</dbReference>
<comment type="caution">
    <text evidence="1">The sequence shown here is derived from an EMBL/GenBank/DDBJ whole genome shotgun (WGS) entry which is preliminary data.</text>
</comment>
<gene>
    <name evidence="1" type="ORF">ENP23_06455</name>
</gene>
<organism evidence="1">
    <name type="scientific">Pseudomonas graminis</name>
    <dbReference type="NCBI Taxonomy" id="158627"/>
    <lineage>
        <taxon>Bacteria</taxon>
        <taxon>Pseudomonadati</taxon>
        <taxon>Pseudomonadota</taxon>
        <taxon>Gammaproteobacteria</taxon>
        <taxon>Pseudomonadales</taxon>
        <taxon>Pseudomonadaceae</taxon>
        <taxon>Pseudomonas</taxon>
    </lineage>
</organism>
<proteinExistence type="predicted"/>
<dbReference type="EMBL" id="DSIN01000016">
    <property type="protein sequence ID" value="HEF25397.1"/>
    <property type="molecule type" value="Genomic_DNA"/>
</dbReference>
<dbReference type="AlphaFoldDB" id="A0A7C2BFR8"/>
<protein>
    <submittedName>
        <fullName evidence="1">TIGR03982 family His-Xaa-Ser system protein</fullName>
    </submittedName>
</protein>
<sequence>MRRKTYRRVRFWAPVLAALGITVVIFQNYARPYIAELQHGDQFKQLAFDCDMAMHEEAALRELTGSDPETVRLKLSADVGMLVCHEYDKLRKELLIQGLSEDQLAMLGLQVLEVEQITVQQMVDAHRMDRF</sequence>